<protein>
    <recommendedName>
        <fullName evidence="4">Lipoprotein</fullName>
    </recommendedName>
</protein>
<evidence type="ECO:0008006" key="4">
    <source>
        <dbReference type="Google" id="ProtNLM"/>
    </source>
</evidence>
<sequence>MRTNALILLGIALLLSLQACDRKGGNPPKPMTSAVQGDLRMG</sequence>
<keyword evidence="3" id="KW-1185">Reference proteome</keyword>
<evidence type="ECO:0000313" key="2">
    <source>
        <dbReference type="EMBL" id="MDR9847160.1"/>
    </source>
</evidence>
<reference evidence="2" key="1">
    <citation type="submission" date="2023-09" db="EMBL/GenBank/DDBJ databases">
        <title>Description of first Herbaspirillum huttiense subsp. nephrolepsisexaltata and Herbaspirillum huttiense subsp. lycopersicon.</title>
        <authorList>
            <person name="Poudel M."/>
            <person name="Sharma A."/>
            <person name="Goss E."/>
            <person name="Tapia J.H."/>
            <person name="Harmon C.M."/>
            <person name="Jones J.B."/>
        </authorList>
    </citation>
    <scope>NUCLEOTIDE SEQUENCE</scope>
    <source>
        <strain evidence="2">SE1</strain>
    </source>
</reference>
<evidence type="ECO:0000256" key="1">
    <source>
        <dbReference type="SAM" id="MobiDB-lite"/>
    </source>
</evidence>
<gene>
    <name evidence="2" type="ORF">RI048_02930</name>
</gene>
<evidence type="ECO:0000313" key="3">
    <source>
        <dbReference type="Proteomes" id="UP001246576"/>
    </source>
</evidence>
<dbReference type="EMBL" id="JAVLSJ010000001">
    <property type="protein sequence ID" value="MDR9847160.1"/>
    <property type="molecule type" value="Genomic_DNA"/>
</dbReference>
<dbReference type="RefSeq" id="WP_256497641.1">
    <property type="nucleotide sequence ID" value="NZ_JAVLSJ010000001.1"/>
</dbReference>
<proteinExistence type="predicted"/>
<dbReference type="PROSITE" id="PS51257">
    <property type="entry name" value="PROKAR_LIPOPROTEIN"/>
    <property type="match status" value="1"/>
</dbReference>
<feature type="region of interest" description="Disordered" evidence="1">
    <location>
        <begin position="23"/>
        <end position="42"/>
    </location>
</feature>
<dbReference type="GeneID" id="90167490"/>
<dbReference type="Proteomes" id="UP001246576">
    <property type="component" value="Unassembled WGS sequence"/>
</dbReference>
<comment type="caution">
    <text evidence="2">The sequence shown here is derived from an EMBL/GenBank/DDBJ whole genome shotgun (WGS) entry which is preliminary data.</text>
</comment>
<accession>A0ABU2EGZ3</accession>
<organism evidence="2 3">
    <name type="scientific">Herbaspirillum huttiense subsp. lycopersici</name>
    <dbReference type="NCBI Taxonomy" id="3074428"/>
    <lineage>
        <taxon>Bacteria</taxon>
        <taxon>Pseudomonadati</taxon>
        <taxon>Pseudomonadota</taxon>
        <taxon>Betaproteobacteria</taxon>
        <taxon>Burkholderiales</taxon>
        <taxon>Oxalobacteraceae</taxon>
        <taxon>Herbaspirillum</taxon>
    </lineage>
</organism>
<name>A0ABU2EGZ3_9BURK</name>